<evidence type="ECO:0000256" key="7">
    <source>
        <dbReference type="ARBA" id="ARBA00022984"/>
    </source>
</evidence>
<comment type="caution">
    <text evidence="12">The sequence shown here is derived from an EMBL/GenBank/DDBJ whole genome shotgun (WGS) entry which is preliminary data.</text>
</comment>
<dbReference type="GO" id="GO:0071555">
    <property type="term" value="P:cell wall organization"/>
    <property type="evidence" value="ECO:0007669"/>
    <property type="project" value="UniProtKB-UniRule"/>
</dbReference>
<dbReference type="InterPro" id="IPR050979">
    <property type="entry name" value="LD-transpeptidase"/>
</dbReference>
<evidence type="ECO:0000256" key="2">
    <source>
        <dbReference type="ARBA" id="ARBA00005992"/>
    </source>
</evidence>
<keyword evidence="6 9" id="KW-0133">Cell shape</keyword>
<sequence length="199" mass="21610">MTSSLTRRHLLASGLAGGALLAAPALAINMPEGWTLPEAYLPRVVRLSNDFAENEIHVDPANFALYYTLPKGQAIRYSVGIGKGDLYIPGDFTIGAKKEWPSWTPTKEMIARSPEHYAQYANGMPGGPTNPLGARALYLFDEGIGDTFLRIHGTPEPWTIGSAVSNGCVRLVNEHVMDLYERVQLGTRAVLYPKTPAAA</sequence>
<feature type="active site" description="Nucleophile" evidence="9">
    <location>
        <position position="168"/>
    </location>
</feature>
<keyword evidence="5" id="KW-0378">Hydrolase</keyword>
<keyword evidence="4" id="KW-0808">Transferase</keyword>
<dbReference type="Proteomes" id="UP000248975">
    <property type="component" value="Unassembled WGS sequence"/>
</dbReference>
<evidence type="ECO:0000256" key="6">
    <source>
        <dbReference type="ARBA" id="ARBA00022960"/>
    </source>
</evidence>
<evidence type="ECO:0000256" key="10">
    <source>
        <dbReference type="SAM" id="SignalP"/>
    </source>
</evidence>
<dbReference type="AlphaFoldDB" id="A0A2W5S897"/>
<comment type="pathway">
    <text evidence="1 9">Cell wall biogenesis; peptidoglycan biosynthesis.</text>
</comment>
<evidence type="ECO:0000259" key="11">
    <source>
        <dbReference type="PROSITE" id="PS52029"/>
    </source>
</evidence>
<accession>A0A2W5S897</accession>
<keyword evidence="3" id="KW-0328">Glycosyltransferase</keyword>
<protein>
    <recommendedName>
        <fullName evidence="11">L,D-TPase catalytic domain-containing protein</fullName>
    </recommendedName>
</protein>
<dbReference type="SUPFAM" id="SSF141523">
    <property type="entry name" value="L,D-transpeptidase catalytic domain-like"/>
    <property type="match status" value="1"/>
</dbReference>
<dbReference type="CDD" id="cd16913">
    <property type="entry name" value="YkuD_like"/>
    <property type="match status" value="1"/>
</dbReference>
<gene>
    <name evidence="12" type="ORF">DI533_12355</name>
</gene>
<evidence type="ECO:0000256" key="1">
    <source>
        <dbReference type="ARBA" id="ARBA00004752"/>
    </source>
</evidence>
<dbReference type="EMBL" id="QFQS01000002">
    <property type="protein sequence ID" value="PZQ98089.1"/>
    <property type="molecule type" value="Genomic_DNA"/>
</dbReference>
<evidence type="ECO:0000256" key="5">
    <source>
        <dbReference type="ARBA" id="ARBA00022801"/>
    </source>
</evidence>
<proteinExistence type="inferred from homology"/>
<keyword evidence="7 9" id="KW-0573">Peptidoglycan synthesis</keyword>
<dbReference type="PANTHER" id="PTHR30582:SF24">
    <property type="entry name" value="L,D-TRANSPEPTIDASE ERFK_SRFK-RELATED"/>
    <property type="match status" value="1"/>
</dbReference>
<evidence type="ECO:0000256" key="3">
    <source>
        <dbReference type="ARBA" id="ARBA00022676"/>
    </source>
</evidence>
<dbReference type="GO" id="GO:0005576">
    <property type="term" value="C:extracellular region"/>
    <property type="evidence" value="ECO:0007669"/>
    <property type="project" value="TreeGrafter"/>
</dbReference>
<dbReference type="GO" id="GO:0018104">
    <property type="term" value="P:peptidoglycan-protein cross-linking"/>
    <property type="evidence" value="ECO:0007669"/>
    <property type="project" value="TreeGrafter"/>
</dbReference>
<evidence type="ECO:0000256" key="8">
    <source>
        <dbReference type="ARBA" id="ARBA00023316"/>
    </source>
</evidence>
<keyword evidence="8 9" id="KW-0961">Cell wall biogenesis/degradation</keyword>
<feature type="signal peptide" evidence="10">
    <location>
        <begin position="1"/>
        <end position="27"/>
    </location>
</feature>
<dbReference type="PROSITE" id="PS52029">
    <property type="entry name" value="LD_TPASE"/>
    <property type="match status" value="1"/>
</dbReference>
<dbReference type="UniPathway" id="UPA00219"/>
<dbReference type="Gene3D" id="2.40.440.10">
    <property type="entry name" value="L,D-transpeptidase catalytic domain-like"/>
    <property type="match status" value="1"/>
</dbReference>
<feature type="domain" description="L,D-TPase catalytic" evidence="11">
    <location>
        <begin position="54"/>
        <end position="192"/>
    </location>
</feature>
<organism evidence="12 13">
    <name type="scientific">Cereibacter sphaeroides</name>
    <name type="common">Rhodobacter sphaeroides</name>
    <dbReference type="NCBI Taxonomy" id="1063"/>
    <lineage>
        <taxon>Bacteria</taxon>
        <taxon>Pseudomonadati</taxon>
        <taxon>Pseudomonadota</taxon>
        <taxon>Alphaproteobacteria</taxon>
        <taxon>Rhodobacterales</taxon>
        <taxon>Paracoccaceae</taxon>
        <taxon>Cereibacter</taxon>
    </lineage>
</organism>
<dbReference type="PANTHER" id="PTHR30582">
    <property type="entry name" value="L,D-TRANSPEPTIDASE"/>
    <property type="match status" value="1"/>
</dbReference>
<evidence type="ECO:0000256" key="4">
    <source>
        <dbReference type="ARBA" id="ARBA00022679"/>
    </source>
</evidence>
<dbReference type="InterPro" id="IPR006311">
    <property type="entry name" value="TAT_signal"/>
</dbReference>
<dbReference type="InterPro" id="IPR005490">
    <property type="entry name" value="LD_TPept_cat_dom"/>
</dbReference>
<dbReference type="GO" id="GO:0016757">
    <property type="term" value="F:glycosyltransferase activity"/>
    <property type="evidence" value="ECO:0007669"/>
    <property type="project" value="UniProtKB-KW"/>
</dbReference>
<feature type="chain" id="PRO_5016089796" description="L,D-TPase catalytic domain-containing protein" evidence="10">
    <location>
        <begin position="28"/>
        <end position="199"/>
    </location>
</feature>
<dbReference type="PROSITE" id="PS51318">
    <property type="entry name" value="TAT"/>
    <property type="match status" value="1"/>
</dbReference>
<reference evidence="12 13" key="1">
    <citation type="submission" date="2017-08" db="EMBL/GenBank/DDBJ databases">
        <title>Infants hospitalized years apart are colonized by the same room-sourced microbial strains.</title>
        <authorList>
            <person name="Brooks B."/>
            <person name="Olm M.R."/>
            <person name="Firek B.A."/>
            <person name="Baker R."/>
            <person name="Thomas B.C."/>
            <person name="Morowitz M.J."/>
            <person name="Banfield J.F."/>
        </authorList>
    </citation>
    <scope>NUCLEOTIDE SEQUENCE [LARGE SCALE GENOMIC DNA]</scope>
    <source>
        <strain evidence="12">S2_003_000_R2_11</strain>
    </source>
</reference>
<comment type="similarity">
    <text evidence="2">Belongs to the YkuD family.</text>
</comment>
<dbReference type="Pfam" id="PF03734">
    <property type="entry name" value="YkuD"/>
    <property type="match status" value="1"/>
</dbReference>
<name>A0A2W5S897_CERSP</name>
<evidence type="ECO:0000256" key="9">
    <source>
        <dbReference type="PROSITE-ProRule" id="PRU01373"/>
    </source>
</evidence>
<evidence type="ECO:0000313" key="13">
    <source>
        <dbReference type="Proteomes" id="UP000248975"/>
    </source>
</evidence>
<feature type="active site" description="Proton donor/acceptor" evidence="9">
    <location>
        <position position="152"/>
    </location>
</feature>
<dbReference type="GO" id="GO:0071972">
    <property type="term" value="F:peptidoglycan L,D-transpeptidase activity"/>
    <property type="evidence" value="ECO:0007669"/>
    <property type="project" value="TreeGrafter"/>
</dbReference>
<evidence type="ECO:0000313" key="12">
    <source>
        <dbReference type="EMBL" id="PZQ98089.1"/>
    </source>
</evidence>
<keyword evidence="10" id="KW-0732">Signal</keyword>
<dbReference type="InterPro" id="IPR038063">
    <property type="entry name" value="Transpep_catalytic_dom"/>
</dbReference>
<dbReference type="GO" id="GO:0008360">
    <property type="term" value="P:regulation of cell shape"/>
    <property type="evidence" value="ECO:0007669"/>
    <property type="project" value="UniProtKB-UniRule"/>
</dbReference>